<proteinExistence type="predicted"/>
<name>A0A397VDY9_9GLOM</name>
<reference evidence="1 2" key="1">
    <citation type="submission" date="2018-06" db="EMBL/GenBank/DDBJ databases">
        <title>Comparative genomics reveals the genomic features of Rhizophagus irregularis, R. cerebriforme, R. diaphanum and Gigaspora rosea, and their symbiotic lifestyle signature.</title>
        <authorList>
            <person name="Morin E."/>
            <person name="San Clemente H."/>
            <person name="Chen E.C.H."/>
            <person name="De La Providencia I."/>
            <person name="Hainaut M."/>
            <person name="Kuo A."/>
            <person name="Kohler A."/>
            <person name="Murat C."/>
            <person name="Tang N."/>
            <person name="Roy S."/>
            <person name="Loubradou J."/>
            <person name="Henrissat B."/>
            <person name="Grigoriev I.V."/>
            <person name="Corradi N."/>
            <person name="Roux C."/>
            <person name="Martin F.M."/>
        </authorList>
    </citation>
    <scope>NUCLEOTIDE SEQUENCE [LARGE SCALE GENOMIC DNA]</scope>
    <source>
        <strain evidence="1 2">DAOM 194757</strain>
    </source>
</reference>
<evidence type="ECO:0000313" key="1">
    <source>
        <dbReference type="EMBL" id="RIB20685.1"/>
    </source>
</evidence>
<organism evidence="1 2">
    <name type="scientific">Gigaspora rosea</name>
    <dbReference type="NCBI Taxonomy" id="44941"/>
    <lineage>
        <taxon>Eukaryota</taxon>
        <taxon>Fungi</taxon>
        <taxon>Fungi incertae sedis</taxon>
        <taxon>Mucoromycota</taxon>
        <taxon>Glomeromycotina</taxon>
        <taxon>Glomeromycetes</taxon>
        <taxon>Diversisporales</taxon>
        <taxon>Gigasporaceae</taxon>
        <taxon>Gigaspora</taxon>
    </lineage>
</organism>
<evidence type="ECO:0008006" key="3">
    <source>
        <dbReference type="Google" id="ProtNLM"/>
    </source>
</evidence>
<dbReference type="SUPFAM" id="SSF53098">
    <property type="entry name" value="Ribonuclease H-like"/>
    <property type="match status" value="1"/>
</dbReference>
<dbReference type="OrthoDB" id="2403728at2759"/>
<dbReference type="AlphaFoldDB" id="A0A397VDY9"/>
<dbReference type="InterPro" id="IPR012337">
    <property type="entry name" value="RNaseH-like_sf"/>
</dbReference>
<gene>
    <name evidence="1" type="ORF">C2G38_2035034</name>
</gene>
<sequence length="186" mass="21849">MDKVLEHEPQIFTCANAMKNLINDRQFWIDVEQLRNIIGPVKRAVKNVEFRTTSLADKTIDLKKNEDHIKNLALKLHSISPHNAACERTFSILGWYFGKRRTRLTIEHLEIMAQMHSFLIGNAKSELNYVDPNLREEDFLSIFNEIANSIKDGTDLFSEEDSFLFQESQKIQWMKSWKSFQKNQMI</sequence>
<evidence type="ECO:0000313" key="2">
    <source>
        <dbReference type="Proteomes" id="UP000266673"/>
    </source>
</evidence>
<accession>A0A397VDY9</accession>
<keyword evidence="2" id="KW-1185">Reference proteome</keyword>
<dbReference type="Proteomes" id="UP000266673">
    <property type="component" value="Unassembled WGS sequence"/>
</dbReference>
<comment type="caution">
    <text evidence="1">The sequence shown here is derived from an EMBL/GenBank/DDBJ whole genome shotgun (WGS) entry which is preliminary data.</text>
</comment>
<protein>
    <recommendedName>
        <fullName evidence="3">HAT C-terminal dimerisation domain-containing protein</fullName>
    </recommendedName>
</protein>
<dbReference type="EMBL" id="QKWP01000404">
    <property type="protein sequence ID" value="RIB20685.1"/>
    <property type="molecule type" value="Genomic_DNA"/>
</dbReference>